<dbReference type="NCBIfam" id="TIGR00149">
    <property type="entry name" value="TIGR00149_YjbQ"/>
    <property type="match status" value="1"/>
</dbReference>
<dbReference type="PANTHER" id="PTHR30615">
    <property type="entry name" value="UNCHARACTERIZED PROTEIN YJBQ-RELATED"/>
    <property type="match status" value="1"/>
</dbReference>
<dbReference type="InterPro" id="IPR035917">
    <property type="entry name" value="YjbQ-like_sf"/>
</dbReference>
<dbReference type="SUPFAM" id="SSF111038">
    <property type="entry name" value="YjbQ-like"/>
    <property type="match status" value="1"/>
</dbReference>
<evidence type="ECO:0000256" key="1">
    <source>
        <dbReference type="ARBA" id="ARBA00005534"/>
    </source>
</evidence>
<dbReference type="PIRSF" id="PIRSF004681">
    <property type="entry name" value="UCP004681"/>
    <property type="match status" value="1"/>
</dbReference>
<dbReference type="RefSeq" id="WP_158403801.1">
    <property type="nucleotide sequence ID" value="NZ_QVER01000021.1"/>
</dbReference>
<dbReference type="Proteomes" id="UP000260991">
    <property type="component" value="Unassembled WGS sequence"/>
</dbReference>
<dbReference type="InterPro" id="IPR001602">
    <property type="entry name" value="UPF0047_YjbQ-like"/>
</dbReference>
<proteinExistence type="inferred from homology"/>
<comment type="similarity">
    <text evidence="1">Belongs to the UPF0047 family.</text>
</comment>
<protein>
    <submittedName>
        <fullName evidence="2">YjbQ family protein</fullName>
    </submittedName>
</protein>
<dbReference type="Pfam" id="PF01894">
    <property type="entry name" value="YjbQ"/>
    <property type="match status" value="1"/>
</dbReference>
<sequence length="137" mass="15439">MKIELKKFNIETKFNDVVKLTDDIKAFVESTGVKEGQCIIFNPHTTAGLTITSFWDPNGFEDIQNEVCRLIPTRIDFKHQHDTPTDAAGHVKSTLIGVDLPLIIHDGKLLLGSSQGIYFLEFDGPRKRSFYVQVMGE</sequence>
<dbReference type="EMBL" id="QVER01000021">
    <property type="protein sequence ID" value="RGB86817.1"/>
    <property type="molecule type" value="Genomic_DNA"/>
</dbReference>
<accession>A0A3E2TY57</accession>
<dbReference type="PANTHER" id="PTHR30615:SF8">
    <property type="entry name" value="UPF0047 PROTEIN C4A8.02C"/>
    <property type="match status" value="1"/>
</dbReference>
<dbReference type="Gene3D" id="2.60.120.460">
    <property type="entry name" value="YjbQ-like"/>
    <property type="match status" value="1"/>
</dbReference>
<gene>
    <name evidence="2" type="ORF">DWZ46_13020</name>
</gene>
<evidence type="ECO:0000313" key="3">
    <source>
        <dbReference type="Proteomes" id="UP000260991"/>
    </source>
</evidence>
<dbReference type="AlphaFoldDB" id="A0A3E2TY57"/>
<name>A0A3E2TY57_9FIRM</name>
<reference evidence="2 3" key="1">
    <citation type="submission" date="2018-08" db="EMBL/GenBank/DDBJ databases">
        <title>A genome reference for cultivated species of the human gut microbiota.</title>
        <authorList>
            <person name="Zou Y."/>
            <person name="Xue W."/>
            <person name="Luo G."/>
        </authorList>
    </citation>
    <scope>NUCLEOTIDE SEQUENCE [LARGE SCALE GENOMIC DNA]</scope>
    <source>
        <strain evidence="2 3">AF32-8AC</strain>
    </source>
</reference>
<evidence type="ECO:0000313" key="2">
    <source>
        <dbReference type="EMBL" id="RGB86817.1"/>
    </source>
</evidence>
<organism evidence="2 3">
    <name type="scientific">Faecalibacterium prausnitzii</name>
    <dbReference type="NCBI Taxonomy" id="853"/>
    <lineage>
        <taxon>Bacteria</taxon>
        <taxon>Bacillati</taxon>
        <taxon>Bacillota</taxon>
        <taxon>Clostridia</taxon>
        <taxon>Eubacteriales</taxon>
        <taxon>Oscillospiraceae</taxon>
        <taxon>Faecalibacterium</taxon>
    </lineage>
</organism>
<comment type="caution">
    <text evidence="2">The sequence shown here is derived from an EMBL/GenBank/DDBJ whole genome shotgun (WGS) entry which is preliminary data.</text>
</comment>